<evidence type="ECO:0000259" key="2">
    <source>
        <dbReference type="Pfam" id="PF14160"/>
    </source>
</evidence>
<evidence type="ECO:0000313" key="4">
    <source>
        <dbReference type="Proteomes" id="UP000790347"/>
    </source>
</evidence>
<evidence type="ECO:0000313" key="3">
    <source>
        <dbReference type="EMBL" id="KAH9529414.1"/>
    </source>
</evidence>
<organism evidence="3 4">
    <name type="scientific">Dermatophagoides farinae</name>
    <name type="common">American house dust mite</name>
    <dbReference type="NCBI Taxonomy" id="6954"/>
    <lineage>
        <taxon>Eukaryota</taxon>
        <taxon>Metazoa</taxon>
        <taxon>Ecdysozoa</taxon>
        <taxon>Arthropoda</taxon>
        <taxon>Chelicerata</taxon>
        <taxon>Arachnida</taxon>
        <taxon>Acari</taxon>
        <taxon>Acariformes</taxon>
        <taxon>Sarcoptiformes</taxon>
        <taxon>Astigmata</taxon>
        <taxon>Psoroptidia</taxon>
        <taxon>Analgoidea</taxon>
        <taxon>Pyroglyphidae</taxon>
        <taxon>Dermatophagoidinae</taxon>
        <taxon>Dermatophagoides</taxon>
    </lineage>
</organism>
<feature type="domain" description="Centrosome-associated FAM110 C-terminal" evidence="2">
    <location>
        <begin position="30"/>
        <end position="86"/>
    </location>
</feature>
<reference evidence="3" key="2">
    <citation type="journal article" date="2022" name="Res Sq">
        <title>Comparative Genomics Reveals Insights into the Divergent Evolution of Astigmatic Mites and Household Pest Adaptations.</title>
        <authorList>
            <person name="Xiong Q."/>
            <person name="Wan A.T.-Y."/>
            <person name="Liu X.-Y."/>
            <person name="Fung C.S.-H."/>
            <person name="Xiao X."/>
            <person name="Malainual N."/>
            <person name="Hou J."/>
            <person name="Wang L."/>
            <person name="Wang M."/>
            <person name="Yang K."/>
            <person name="Cui Y."/>
            <person name="Leung E."/>
            <person name="Nong W."/>
            <person name="Shin S.-K."/>
            <person name="Au S."/>
            <person name="Jeong K.Y."/>
            <person name="Chew F.T."/>
            <person name="Hui J."/>
            <person name="Leung T.F."/>
            <person name="Tungtrongchitr A."/>
            <person name="Zhong N."/>
            <person name="Liu Z."/>
            <person name="Tsui S."/>
        </authorList>
    </citation>
    <scope>NUCLEOTIDE SEQUENCE</scope>
    <source>
        <strain evidence="3">Derf</strain>
        <tissue evidence="3">Whole organism</tissue>
    </source>
</reference>
<dbReference type="Proteomes" id="UP000790347">
    <property type="component" value="Unassembled WGS sequence"/>
</dbReference>
<comment type="similarity">
    <text evidence="1">Belongs to the FAM110 family.</text>
</comment>
<protein>
    <recommendedName>
        <fullName evidence="2">Centrosome-associated FAM110 C-terminal domain-containing protein</fullName>
    </recommendedName>
</protein>
<dbReference type="Pfam" id="PF14160">
    <property type="entry name" value="FAM110_C"/>
    <property type="match status" value="1"/>
</dbReference>
<dbReference type="AlphaFoldDB" id="A0A922IDE6"/>
<dbReference type="EMBL" id="ASGP02000001">
    <property type="protein sequence ID" value="KAH9529414.1"/>
    <property type="molecule type" value="Genomic_DNA"/>
</dbReference>
<dbReference type="InterPro" id="IPR025741">
    <property type="entry name" value="FAM110_C"/>
</dbReference>
<proteinExistence type="inferred from homology"/>
<name>A0A922IDE6_DERFA</name>
<comment type="caution">
    <text evidence="3">The sequence shown here is derived from an EMBL/GenBank/DDBJ whole genome shotgun (WGS) entry which is preliminary data.</text>
</comment>
<dbReference type="InterPro" id="IPR025740">
    <property type="entry name" value="FAM110"/>
</dbReference>
<keyword evidence="4" id="KW-1185">Reference proteome</keyword>
<accession>A0A922IDE6</accession>
<reference evidence="3" key="1">
    <citation type="submission" date="2013-05" db="EMBL/GenBank/DDBJ databases">
        <authorList>
            <person name="Yim A.K.Y."/>
            <person name="Chan T.F."/>
            <person name="Ji K.M."/>
            <person name="Liu X.Y."/>
            <person name="Zhou J.W."/>
            <person name="Li R.Q."/>
            <person name="Yang K.Y."/>
            <person name="Li J."/>
            <person name="Li M."/>
            <person name="Law P.T.W."/>
            <person name="Wu Y.L."/>
            <person name="Cai Z.L."/>
            <person name="Qin H."/>
            <person name="Bao Y."/>
            <person name="Leung R.K.K."/>
            <person name="Ng P.K.S."/>
            <person name="Zou J."/>
            <person name="Zhong X.J."/>
            <person name="Ran P.X."/>
            <person name="Zhong N.S."/>
            <person name="Liu Z.G."/>
            <person name="Tsui S.K.W."/>
        </authorList>
    </citation>
    <scope>NUCLEOTIDE SEQUENCE</scope>
    <source>
        <strain evidence="3">Derf</strain>
        <tissue evidence="3">Whole organism</tissue>
    </source>
</reference>
<dbReference type="PANTHER" id="PTHR14758:SF1">
    <property type="entry name" value="CENTROSOME-ASSOCIATED FAM110 C-TERMINAL DOMAIN-CONTAINING PROTEIN"/>
    <property type="match status" value="1"/>
</dbReference>
<dbReference type="PANTHER" id="PTHR14758">
    <property type="entry name" value="AGAP005440-PA"/>
    <property type="match status" value="1"/>
</dbReference>
<sequence length="94" mass="10941">MHHHTNNNKDNYNVKNHHNNEMIYPSYDDSNSSSTSKLTFENLMLHQQNLASSRSCTNLLANFHNGPSVVERNARIIKWLFNCRKAMDHQSTII</sequence>
<evidence type="ECO:0000256" key="1">
    <source>
        <dbReference type="ARBA" id="ARBA00010576"/>
    </source>
</evidence>
<gene>
    <name evidence="3" type="ORF">DERF_003300</name>
</gene>